<dbReference type="EMBL" id="OU900102">
    <property type="protein sequence ID" value="CAG9865445.1"/>
    <property type="molecule type" value="Genomic_DNA"/>
</dbReference>
<keyword evidence="14" id="KW-1185">Reference proteome</keyword>
<evidence type="ECO:0000256" key="9">
    <source>
        <dbReference type="ARBA" id="ARBA00023950"/>
    </source>
</evidence>
<dbReference type="Pfam" id="PF01048">
    <property type="entry name" value="PNP_UDP_1"/>
    <property type="match status" value="1"/>
</dbReference>
<dbReference type="Proteomes" id="UP001153712">
    <property type="component" value="Chromosome 9"/>
</dbReference>
<comment type="function">
    <text evidence="11">The purine nucleoside phosphorylases catalyze the phosphorolytic breakdown of the N-glycosidic bond in the beta-(deoxy)ribonucleoside molecules, with the formation of the corresponding free purine bases and pentose-1-phosphate.</text>
</comment>
<evidence type="ECO:0000313" key="14">
    <source>
        <dbReference type="Proteomes" id="UP001153712"/>
    </source>
</evidence>
<evidence type="ECO:0000256" key="3">
    <source>
        <dbReference type="ARBA" id="ARBA00011886"/>
    </source>
</evidence>
<evidence type="ECO:0000256" key="8">
    <source>
        <dbReference type="ARBA" id="ARBA00023929"/>
    </source>
</evidence>
<dbReference type="PIRSF" id="PIRSF000477">
    <property type="entry name" value="PurNPase"/>
    <property type="match status" value="1"/>
</dbReference>
<dbReference type="NCBIfam" id="TIGR01700">
    <property type="entry name" value="PNPH"/>
    <property type="match status" value="1"/>
</dbReference>
<dbReference type="NCBIfam" id="NF006054">
    <property type="entry name" value="PRK08202.1"/>
    <property type="match status" value="1"/>
</dbReference>
<evidence type="ECO:0000256" key="5">
    <source>
        <dbReference type="ARBA" id="ARBA00022676"/>
    </source>
</evidence>
<dbReference type="EC" id="2.4.2.1" evidence="3 11"/>
<dbReference type="InterPro" id="IPR011270">
    <property type="entry name" value="Pur_Nuc_Pase_Ino/Guo-sp"/>
</dbReference>
<keyword evidence="5 11" id="KW-0328">Glycosyltransferase</keyword>
<comment type="catalytic activity">
    <reaction evidence="7">
        <text>inosine + phosphate = alpha-D-ribose 1-phosphate + hypoxanthine</text>
        <dbReference type="Rhea" id="RHEA:27646"/>
        <dbReference type="ChEBI" id="CHEBI:17368"/>
        <dbReference type="ChEBI" id="CHEBI:17596"/>
        <dbReference type="ChEBI" id="CHEBI:43474"/>
        <dbReference type="ChEBI" id="CHEBI:57720"/>
        <dbReference type="EC" id="2.4.2.1"/>
    </reaction>
</comment>
<dbReference type="GO" id="GO:0004731">
    <property type="term" value="F:purine-nucleoside phosphorylase activity"/>
    <property type="evidence" value="ECO:0007669"/>
    <property type="project" value="UniProtKB-EC"/>
</dbReference>
<keyword evidence="6 11" id="KW-0808">Transferase</keyword>
<dbReference type="CDD" id="cd09009">
    <property type="entry name" value="PNP-EcPNPII_like"/>
    <property type="match status" value="1"/>
</dbReference>
<evidence type="ECO:0000256" key="7">
    <source>
        <dbReference type="ARBA" id="ARBA00023918"/>
    </source>
</evidence>
<accession>A0A9N9TYJ7</accession>
<dbReference type="InterPro" id="IPR000845">
    <property type="entry name" value="Nucleoside_phosphorylase_d"/>
</dbReference>
<comment type="pathway">
    <text evidence="1 11">Purine metabolism; purine nucleoside salvage.</text>
</comment>
<dbReference type="OrthoDB" id="10261782at2759"/>
<evidence type="ECO:0000256" key="10">
    <source>
        <dbReference type="ARBA" id="ARBA00023970"/>
    </source>
</evidence>
<sequence length="296" mass="32632">MGDVEGRYTYKQLKEIADFLKETSKMEPKVGIICGSGLGTIADALVDPLVINYSQIPNFPRSTVKGHSGSLVFGCLSCVPVVVMKGRFHFYEGYPMWKVTMPCRIFKLLGCSYLFVSNAAGSINPKYKVGDIIVLRDHIYYVGLSGYNPLRGPNEWEFGPRFPPTSNCYDVDLRKAGMRIAKELGYEDRFYEGVYAALAGPSYESVAEARMLLKCGVDSVGMSTIPEVLVAVHCGLTVFGISIVTEEGNLEWAVTKVPNHLEVLAAAQAMEKPLREFVTAMVKFMGNKKPCRCGCC</sequence>
<evidence type="ECO:0000313" key="13">
    <source>
        <dbReference type="EMBL" id="CAG9865445.1"/>
    </source>
</evidence>
<evidence type="ECO:0000256" key="11">
    <source>
        <dbReference type="PIRNR" id="PIRNR000477"/>
    </source>
</evidence>
<evidence type="ECO:0000256" key="4">
    <source>
        <dbReference type="ARBA" id="ARBA00013834"/>
    </source>
</evidence>
<reference evidence="13" key="1">
    <citation type="submission" date="2022-01" db="EMBL/GenBank/DDBJ databases">
        <authorList>
            <person name="King R."/>
        </authorList>
    </citation>
    <scope>NUCLEOTIDE SEQUENCE</scope>
</reference>
<organism evidence="13 14">
    <name type="scientific">Phyllotreta striolata</name>
    <name type="common">Striped flea beetle</name>
    <name type="synonym">Crioceris striolata</name>
    <dbReference type="NCBI Taxonomy" id="444603"/>
    <lineage>
        <taxon>Eukaryota</taxon>
        <taxon>Metazoa</taxon>
        <taxon>Ecdysozoa</taxon>
        <taxon>Arthropoda</taxon>
        <taxon>Hexapoda</taxon>
        <taxon>Insecta</taxon>
        <taxon>Pterygota</taxon>
        <taxon>Neoptera</taxon>
        <taxon>Endopterygota</taxon>
        <taxon>Coleoptera</taxon>
        <taxon>Polyphaga</taxon>
        <taxon>Cucujiformia</taxon>
        <taxon>Chrysomeloidea</taxon>
        <taxon>Chrysomelidae</taxon>
        <taxon>Galerucinae</taxon>
        <taxon>Alticini</taxon>
        <taxon>Phyllotreta</taxon>
    </lineage>
</organism>
<comment type="similarity">
    <text evidence="2 11">Belongs to the PNP/MTAP phosphorylase family.</text>
</comment>
<gene>
    <name evidence="13" type="ORF">PHYEVI_LOCUS11680</name>
</gene>
<dbReference type="SUPFAM" id="SSF53167">
    <property type="entry name" value="Purine and uridine phosphorylases"/>
    <property type="match status" value="1"/>
</dbReference>
<dbReference type="GO" id="GO:0005737">
    <property type="term" value="C:cytoplasm"/>
    <property type="evidence" value="ECO:0007669"/>
    <property type="project" value="TreeGrafter"/>
</dbReference>
<dbReference type="PANTHER" id="PTHR11904">
    <property type="entry name" value="METHYLTHIOADENOSINE/PURINE NUCLEOSIDE PHOSPHORYLASE"/>
    <property type="match status" value="1"/>
</dbReference>
<proteinExistence type="inferred from homology"/>
<comment type="catalytic activity">
    <reaction evidence="10">
        <text>guanosine + phosphate = alpha-D-ribose 1-phosphate + guanine</text>
        <dbReference type="Rhea" id="RHEA:13233"/>
        <dbReference type="ChEBI" id="CHEBI:16235"/>
        <dbReference type="ChEBI" id="CHEBI:16750"/>
        <dbReference type="ChEBI" id="CHEBI:43474"/>
        <dbReference type="ChEBI" id="CHEBI:57720"/>
        <dbReference type="EC" id="2.4.2.1"/>
    </reaction>
</comment>
<evidence type="ECO:0000256" key="2">
    <source>
        <dbReference type="ARBA" id="ARBA00006751"/>
    </source>
</evidence>
<comment type="catalytic activity">
    <reaction evidence="9">
        <text>2'-deoxyinosine + phosphate = 2-deoxy-alpha-D-ribose 1-phosphate + hypoxanthine</text>
        <dbReference type="Rhea" id="RHEA:27750"/>
        <dbReference type="ChEBI" id="CHEBI:17368"/>
        <dbReference type="ChEBI" id="CHEBI:28997"/>
        <dbReference type="ChEBI" id="CHEBI:43474"/>
        <dbReference type="ChEBI" id="CHEBI:57259"/>
        <dbReference type="EC" id="2.4.2.1"/>
    </reaction>
</comment>
<dbReference type="GO" id="GO:0009116">
    <property type="term" value="P:nucleoside metabolic process"/>
    <property type="evidence" value="ECO:0007669"/>
    <property type="project" value="InterPro"/>
</dbReference>
<dbReference type="AlphaFoldDB" id="A0A9N9TYJ7"/>
<dbReference type="PANTHER" id="PTHR11904:SF9">
    <property type="entry name" value="PURINE NUCLEOSIDE PHOSPHORYLASE-RELATED"/>
    <property type="match status" value="1"/>
</dbReference>
<protein>
    <recommendedName>
        <fullName evidence="4 11">Purine nucleoside phosphorylase</fullName>
        <ecNumber evidence="3 11">2.4.2.1</ecNumber>
    </recommendedName>
    <alternativeName>
        <fullName evidence="11">Inosine-guanosine phosphorylase</fullName>
    </alternativeName>
</protein>
<dbReference type="NCBIfam" id="TIGR01697">
    <property type="entry name" value="PNPH-PUNA-XAPA"/>
    <property type="match status" value="1"/>
</dbReference>
<comment type="catalytic activity">
    <reaction evidence="8">
        <text>2'-deoxyguanosine + phosphate = 2-deoxy-alpha-D-ribose 1-phosphate + guanine</text>
        <dbReference type="Rhea" id="RHEA:27738"/>
        <dbReference type="ChEBI" id="CHEBI:16235"/>
        <dbReference type="ChEBI" id="CHEBI:17172"/>
        <dbReference type="ChEBI" id="CHEBI:43474"/>
        <dbReference type="ChEBI" id="CHEBI:57259"/>
        <dbReference type="EC" id="2.4.2.1"/>
    </reaction>
</comment>
<evidence type="ECO:0000256" key="1">
    <source>
        <dbReference type="ARBA" id="ARBA00005058"/>
    </source>
</evidence>
<dbReference type="InterPro" id="IPR011268">
    <property type="entry name" value="Purine_phosphorylase"/>
</dbReference>
<feature type="domain" description="Nucleoside phosphorylase" evidence="12">
    <location>
        <begin position="29"/>
        <end position="282"/>
    </location>
</feature>
<evidence type="ECO:0000259" key="12">
    <source>
        <dbReference type="Pfam" id="PF01048"/>
    </source>
</evidence>
<dbReference type="FunFam" id="3.40.50.1580:FF:000004">
    <property type="entry name" value="Purine nucleoside phosphorylase"/>
    <property type="match status" value="1"/>
</dbReference>
<name>A0A9N9TYJ7_PHYSR</name>
<evidence type="ECO:0000256" key="6">
    <source>
        <dbReference type="ARBA" id="ARBA00022679"/>
    </source>
</evidence>
<dbReference type="Gene3D" id="3.40.50.1580">
    <property type="entry name" value="Nucleoside phosphorylase domain"/>
    <property type="match status" value="1"/>
</dbReference>
<dbReference type="InterPro" id="IPR035994">
    <property type="entry name" value="Nucleoside_phosphorylase_sf"/>
</dbReference>